<organism evidence="1 2">
    <name type="scientific">Candidatus Berkelbacteria bacterium Licking1014_96</name>
    <dbReference type="NCBI Taxonomy" id="2017149"/>
    <lineage>
        <taxon>Bacteria</taxon>
        <taxon>Candidatus Berkelbacteria</taxon>
    </lineage>
</organism>
<dbReference type="EMBL" id="VMGH01000048">
    <property type="protein sequence ID" value="TSC91062.1"/>
    <property type="molecule type" value="Genomic_DNA"/>
</dbReference>
<dbReference type="SUPFAM" id="SSF46785">
    <property type="entry name" value="Winged helix' DNA-binding domain"/>
    <property type="match status" value="1"/>
</dbReference>
<proteinExistence type="predicted"/>
<dbReference type="Gene3D" id="1.10.10.10">
    <property type="entry name" value="Winged helix-like DNA-binding domain superfamily/Winged helix DNA-binding domain"/>
    <property type="match status" value="1"/>
</dbReference>
<dbReference type="InterPro" id="IPR011991">
    <property type="entry name" value="ArsR-like_HTH"/>
</dbReference>
<evidence type="ECO:0008006" key="3">
    <source>
        <dbReference type="Google" id="ProtNLM"/>
    </source>
</evidence>
<dbReference type="AlphaFoldDB" id="A0A554LDV1"/>
<dbReference type="Proteomes" id="UP000318296">
    <property type="component" value="Unassembled WGS sequence"/>
</dbReference>
<dbReference type="CDD" id="cd00090">
    <property type="entry name" value="HTH_ARSR"/>
    <property type="match status" value="1"/>
</dbReference>
<evidence type="ECO:0000313" key="2">
    <source>
        <dbReference type="Proteomes" id="UP000318296"/>
    </source>
</evidence>
<dbReference type="InterPro" id="IPR036390">
    <property type="entry name" value="WH_DNA-bd_sf"/>
</dbReference>
<dbReference type="InterPro" id="IPR036388">
    <property type="entry name" value="WH-like_DNA-bd_sf"/>
</dbReference>
<gene>
    <name evidence="1" type="ORF">CEN92_332</name>
</gene>
<evidence type="ECO:0000313" key="1">
    <source>
        <dbReference type="EMBL" id="TSC91062.1"/>
    </source>
</evidence>
<sequence>MANKIKLADIFASKTQAKIIKFFVENSRQEYYQTELCVKLKESLGSIQYELERLVRVGFLNLKRTKTRTYYSLSSKFTLLKEFETILRKVKS</sequence>
<comment type="caution">
    <text evidence="1">The sequence shown here is derived from an EMBL/GenBank/DDBJ whole genome shotgun (WGS) entry which is preliminary data.</text>
</comment>
<protein>
    <recommendedName>
        <fullName evidence="3">HTH arsR-type domain-containing protein</fullName>
    </recommendedName>
</protein>
<reference evidence="1 2" key="1">
    <citation type="submission" date="2017-07" db="EMBL/GenBank/DDBJ databases">
        <title>Mechanisms for carbon and nitrogen cycling indicate functional differentiation within the Candidate Phyla Radiation.</title>
        <authorList>
            <person name="Danczak R.E."/>
            <person name="Johnston M.D."/>
            <person name="Kenah C."/>
            <person name="Slattery M."/>
            <person name="Wrighton K.C."/>
            <person name="Wilkins M.J."/>
        </authorList>
    </citation>
    <scope>NUCLEOTIDE SEQUENCE [LARGE SCALE GENOMIC DNA]</scope>
    <source>
        <strain evidence="1">Licking1014_96</strain>
    </source>
</reference>
<name>A0A554LDV1_9BACT</name>
<accession>A0A554LDV1</accession>